<evidence type="ECO:0000313" key="2">
    <source>
        <dbReference type="EMBL" id="GAT62754.1"/>
    </source>
</evidence>
<dbReference type="RefSeq" id="WP_153802505.1">
    <property type="nucleotide sequence ID" value="NZ_BDCR01000003.1"/>
</dbReference>
<dbReference type="EMBL" id="BDCR01000003">
    <property type="protein sequence ID" value="GAT62754.1"/>
    <property type="molecule type" value="Genomic_DNA"/>
</dbReference>
<organism evidence="2 3">
    <name type="scientific">Paludibacter jiangxiensis</name>
    <dbReference type="NCBI Taxonomy" id="681398"/>
    <lineage>
        <taxon>Bacteria</taxon>
        <taxon>Pseudomonadati</taxon>
        <taxon>Bacteroidota</taxon>
        <taxon>Bacteroidia</taxon>
        <taxon>Bacteroidales</taxon>
        <taxon>Paludibacteraceae</taxon>
        <taxon>Paludibacter</taxon>
    </lineage>
</organism>
<protein>
    <recommendedName>
        <fullName evidence="4">Lipoprotein</fullName>
    </recommendedName>
</protein>
<feature type="signal peptide" evidence="1">
    <location>
        <begin position="1"/>
        <end position="21"/>
    </location>
</feature>
<reference evidence="3" key="1">
    <citation type="submission" date="2016-04" db="EMBL/GenBank/DDBJ databases">
        <title>Draft genome sequence of Paludibacter jiangxiensis strain NM7.</title>
        <authorList>
            <person name="Qiu Y."/>
            <person name="Matsuura N."/>
            <person name="Ohashi A."/>
            <person name="Tourlousse M.D."/>
            <person name="Sekiguchi Y."/>
        </authorList>
    </citation>
    <scope>NUCLEOTIDE SEQUENCE [LARGE SCALE GENOMIC DNA]</scope>
    <source>
        <strain evidence="3">NM7</strain>
    </source>
</reference>
<reference evidence="3" key="2">
    <citation type="journal article" date="2017" name="Genome Announc.">
        <title>Draft genome sequence of Paludibacter jiangxiensis NM7(T), a propionate-producing fermentative bacterium.</title>
        <authorList>
            <person name="Qiu Y.-L."/>
            <person name="Tourlousse D.M."/>
            <person name="Matsuura N."/>
            <person name="Ohashi A."/>
            <person name="Sekiguchi Y."/>
        </authorList>
    </citation>
    <scope>NUCLEOTIDE SEQUENCE [LARGE SCALE GENOMIC DNA]</scope>
    <source>
        <strain evidence="3">NM7</strain>
    </source>
</reference>
<keyword evidence="1" id="KW-0732">Signal</keyword>
<keyword evidence="3" id="KW-1185">Reference proteome</keyword>
<gene>
    <name evidence="2" type="ORF">PJIAN_357</name>
</gene>
<feature type="chain" id="PRO_5007823946" description="Lipoprotein" evidence="1">
    <location>
        <begin position="22"/>
        <end position="220"/>
    </location>
</feature>
<evidence type="ECO:0008006" key="4">
    <source>
        <dbReference type="Google" id="ProtNLM"/>
    </source>
</evidence>
<comment type="caution">
    <text evidence="2">The sequence shown here is derived from an EMBL/GenBank/DDBJ whole genome shotgun (WGS) entry which is preliminary data.</text>
</comment>
<evidence type="ECO:0000313" key="3">
    <source>
        <dbReference type="Proteomes" id="UP000076586"/>
    </source>
</evidence>
<dbReference type="PROSITE" id="PS51257">
    <property type="entry name" value="PROKAR_LIPOPROTEIN"/>
    <property type="match status" value="1"/>
</dbReference>
<name>A0A161L7L5_9BACT</name>
<dbReference type="AlphaFoldDB" id="A0A161L7L5"/>
<proteinExistence type="predicted"/>
<dbReference type="Proteomes" id="UP000076586">
    <property type="component" value="Unassembled WGS sequence"/>
</dbReference>
<sequence>MKRIRMAMCAAVCGVLSIVSCTTDGQLFEDYGCMQQKIVPVSAHSIDKSNVAVVNQLFVNNNISSDNFRYISYERSTFQASYSPYTQYDQQTVRLLQYTNSLPVFNGDLIFIFWNGALHYETGNVTKGTTLNTSPHLNLAQIRALFLADIKKNTANSAMYADSCFQGEFGYYNVNAGVNNASEKLVKVWHVTPKNSSYPEAYYNDEQGSLLYYFDGLYSL</sequence>
<evidence type="ECO:0000256" key="1">
    <source>
        <dbReference type="SAM" id="SignalP"/>
    </source>
</evidence>
<accession>A0A161L7L5</accession>
<dbReference type="OrthoDB" id="657111at2"/>